<dbReference type="OrthoDB" id="2565148at2759"/>
<dbReference type="AlphaFoldDB" id="A0A1B9H1Q9"/>
<reference evidence="1 2" key="1">
    <citation type="submission" date="2013-07" db="EMBL/GenBank/DDBJ databases">
        <title>The Genome Sequence of Cryptococcus heveanensis BCC8398.</title>
        <authorList>
            <consortium name="The Broad Institute Genome Sequencing Platform"/>
            <person name="Cuomo C."/>
            <person name="Litvintseva A."/>
            <person name="Chen Y."/>
            <person name="Heitman J."/>
            <person name="Sun S."/>
            <person name="Springer D."/>
            <person name="Dromer F."/>
            <person name="Young S.K."/>
            <person name="Zeng Q."/>
            <person name="Gargeya S."/>
            <person name="Fitzgerald M."/>
            <person name="Abouelleil A."/>
            <person name="Alvarado L."/>
            <person name="Berlin A.M."/>
            <person name="Chapman S.B."/>
            <person name="Dewar J."/>
            <person name="Goldberg J."/>
            <person name="Griggs A."/>
            <person name="Gujja S."/>
            <person name="Hansen M."/>
            <person name="Howarth C."/>
            <person name="Imamovic A."/>
            <person name="Larimer J."/>
            <person name="McCowan C."/>
            <person name="Murphy C."/>
            <person name="Pearson M."/>
            <person name="Priest M."/>
            <person name="Roberts A."/>
            <person name="Saif S."/>
            <person name="Shea T."/>
            <person name="Sykes S."/>
            <person name="Wortman J."/>
            <person name="Nusbaum C."/>
            <person name="Birren B."/>
        </authorList>
    </citation>
    <scope>NUCLEOTIDE SEQUENCE [LARGE SCALE GENOMIC DNA]</scope>
    <source>
        <strain evidence="1 2">BCC8398</strain>
    </source>
</reference>
<sequence length="229" mass="24830">MDYLTILSTTRLVLFPDPTALPPASSGSPRGSRHLLLLDNSSPFSSPSTPTTPLSDLSNSITILTPTPVSMPLSSIVYSDTHTAYFLIHHIMTSSLQHITHDHHHHEHHDETFGHTCAAGGWGWGWQCGGSQASGASKKETMIEAEVMAWKEIDKAEMFARAVGKVFQSLGEGRKLENEELQELAARFGLGVQRGGDEITANDQDKTEGDEGIVAEGGTSHEKVQLLFA</sequence>
<evidence type="ECO:0000313" key="1">
    <source>
        <dbReference type="EMBL" id="OCF37203.1"/>
    </source>
</evidence>
<name>A0A1B9H1Q9_9TREE</name>
<dbReference type="EMBL" id="KI669493">
    <property type="protein sequence ID" value="OCF37203.1"/>
    <property type="molecule type" value="Genomic_DNA"/>
</dbReference>
<keyword evidence="2" id="KW-1185">Reference proteome</keyword>
<protein>
    <submittedName>
        <fullName evidence="1">Uncharacterized protein</fullName>
    </submittedName>
</protein>
<reference evidence="2" key="2">
    <citation type="submission" date="2013-12" db="EMBL/GenBank/DDBJ databases">
        <title>Evolution of pathogenesis and genome organization in the Tremellales.</title>
        <authorList>
            <person name="Cuomo C."/>
            <person name="Litvintseva A."/>
            <person name="Heitman J."/>
            <person name="Chen Y."/>
            <person name="Sun S."/>
            <person name="Springer D."/>
            <person name="Dromer F."/>
            <person name="Young S."/>
            <person name="Zeng Q."/>
            <person name="Chapman S."/>
            <person name="Gujja S."/>
            <person name="Saif S."/>
            <person name="Birren B."/>
        </authorList>
    </citation>
    <scope>NUCLEOTIDE SEQUENCE [LARGE SCALE GENOMIC DNA]</scope>
    <source>
        <strain evidence="2">BCC8398</strain>
    </source>
</reference>
<dbReference type="Proteomes" id="UP000092666">
    <property type="component" value="Unassembled WGS sequence"/>
</dbReference>
<gene>
    <name evidence="1" type="ORF">I316_01110</name>
</gene>
<proteinExistence type="predicted"/>
<accession>A0A1B9H1Q9</accession>
<evidence type="ECO:0000313" key="2">
    <source>
        <dbReference type="Proteomes" id="UP000092666"/>
    </source>
</evidence>
<organism evidence="1 2">
    <name type="scientific">Kwoniella heveanensis BCC8398</name>
    <dbReference type="NCBI Taxonomy" id="1296120"/>
    <lineage>
        <taxon>Eukaryota</taxon>
        <taxon>Fungi</taxon>
        <taxon>Dikarya</taxon>
        <taxon>Basidiomycota</taxon>
        <taxon>Agaricomycotina</taxon>
        <taxon>Tremellomycetes</taxon>
        <taxon>Tremellales</taxon>
        <taxon>Cryptococcaceae</taxon>
        <taxon>Kwoniella</taxon>
    </lineage>
</organism>